<dbReference type="AlphaFoldDB" id="A0A9P0PE14"/>
<keyword evidence="3" id="KW-0805">Transcription regulation</keyword>
<keyword evidence="8" id="KW-1185">Reference proteome</keyword>
<evidence type="ECO:0000259" key="6">
    <source>
        <dbReference type="Pfam" id="PF13873"/>
    </source>
</evidence>
<proteinExistence type="predicted"/>
<evidence type="ECO:0000256" key="4">
    <source>
        <dbReference type="ARBA" id="ARBA00023163"/>
    </source>
</evidence>
<comment type="subunit">
    <text evidence="1">Self-associates forming complexes of several hundred monomers.</text>
</comment>
<dbReference type="Proteomes" id="UP001152888">
    <property type="component" value="Unassembled WGS sequence"/>
</dbReference>
<comment type="caution">
    <text evidence="7">The sequence shown here is derived from an EMBL/GenBank/DDBJ whole genome shotgun (WGS) entry which is preliminary data.</text>
</comment>
<dbReference type="InterPro" id="IPR028002">
    <property type="entry name" value="Myb_DNA-bind_5"/>
</dbReference>
<sequence length="72" mass="8294">MMLISSVSKKKDVIESETSGTVTWKQKSSVWQSIEQEFQALTGCHREAKTLRDKYCNLKKKQKANFLQTKAI</sequence>
<name>A0A9P0PE14_ACAOB</name>
<dbReference type="Pfam" id="PF13873">
    <property type="entry name" value="Myb_DNA-bind_5"/>
    <property type="match status" value="1"/>
</dbReference>
<comment type="function">
    <text evidence="5">Involved in transvection phenomena (= synapsis-dependent gene expression), where the synaptic pairing of chromosomes carrying genes with which zeste interacts influences the expression of these genes. Zeste binds to DNA and stimulates transcription from a nearby promoter.</text>
</comment>
<evidence type="ECO:0000313" key="7">
    <source>
        <dbReference type="EMBL" id="CAH1976165.1"/>
    </source>
</evidence>
<dbReference type="EMBL" id="CAKOFQ010006845">
    <property type="protein sequence ID" value="CAH1976165.1"/>
    <property type="molecule type" value="Genomic_DNA"/>
</dbReference>
<evidence type="ECO:0000256" key="1">
    <source>
        <dbReference type="ARBA" id="ARBA00011764"/>
    </source>
</evidence>
<evidence type="ECO:0000256" key="3">
    <source>
        <dbReference type="ARBA" id="ARBA00023015"/>
    </source>
</evidence>
<keyword evidence="4" id="KW-0804">Transcription</keyword>
<evidence type="ECO:0000256" key="5">
    <source>
        <dbReference type="ARBA" id="ARBA00025466"/>
    </source>
</evidence>
<reference evidence="7" key="1">
    <citation type="submission" date="2022-03" db="EMBL/GenBank/DDBJ databases">
        <authorList>
            <person name="Sayadi A."/>
        </authorList>
    </citation>
    <scope>NUCLEOTIDE SEQUENCE</scope>
</reference>
<feature type="domain" description="Myb/SANT-like DNA-binding" evidence="6">
    <location>
        <begin position="2"/>
        <end position="67"/>
    </location>
</feature>
<gene>
    <name evidence="7" type="ORF">ACAOBT_LOCUS12000</name>
</gene>
<organism evidence="7 8">
    <name type="scientific">Acanthoscelides obtectus</name>
    <name type="common">Bean weevil</name>
    <name type="synonym">Bruchus obtectus</name>
    <dbReference type="NCBI Taxonomy" id="200917"/>
    <lineage>
        <taxon>Eukaryota</taxon>
        <taxon>Metazoa</taxon>
        <taxon>Ecdysozoa</taxon>
        <taxon>Arthropoda</taxon>
        <taxon>Hexapoda</taxon>
        <taxon>Insecta</taxon>
        <taxon>Pterygota</taxon>
        <taxon>Neoptera</taxon>
        <taxon>Endopterygota</taxon>
        <taxon>Coleoptera</taxon>
        <taxon>Polyphaga</taxon>
        <taxon>Cucujiformia</taxon>
        <taxon>Chrysomeloidea</taxon>
        <taxon>Chrysomelidae</taxon>
        <taxon>Bruchinae</taxon>
        <taxon>Bruchini</taxon>
        <taxon>Acanthoscelides</taxon>
    </lineage>
</organism>
<evidence type="ECO:0000256" key="2">
    <source>
        <dbReference type="ARBA" id="ARBA00016807"/>
    </source>
</evidence>
<accession>A0A9P0PE14</accession>
<evidence type="ECO:0000313" key="8">
    <source>
        <dbReference type="Proteomes" id="UP001152888"/>
    </source>
</evidence>
<protein>
    <recommendedName>
        <fullName evidence="2">Regulatory protein zeste</fullName>
    </recommendedName>
</protein>